<name>A0A9X4HA45_9XANT</name>
<dbReference type="GO" id="GO:0015074">
    <property type="term" value="P:DNA integration"/>
    <property type="evidence" value="ECO:0007669"/>
    <property type="project" value="UniProtKB-KW"/>
</dbReference>
<dbReference type="AlphaFoldDB" id="A0A9X4HA45"/>
<dbReference type="Pfam" id="PF13356">
    <property type="entry name" value="Arm-DNA-bind_3"/>
    <property type="match status" value="1"/>
</dbReference>
<dbReference type="PROSITE" id="PS51898">
    <property type="entry name" value="TYR_RECOMBINASE"/>
    <property type="match status" value="1"/>
</dbReference>
<evidence type="ECO:0000256" key="2">
    <source>
        <dbReference type="ARBA" id="ARBA00022908"/>
    </source>
</evidence>
<sequence>MPRTLNRLTAVSLKSLKVGKKTSDGGGMYILPDSPTSGTWWLKYRDAAGTETRCSFGAYPGVSLAEARQRREETKAQIRRGIYPNDERAARKSEAKRASGSQFPAVAAAWLAEQERQARQGLITQGTYEKKKYVTDAYLVPLLRKESIATLKARQVIPTLVDLALRAPEMAKKTRQALSGIVNYAIREELRDEDKPLVIPRGTLPRRKKVRPPAATVPQAVREVARFVTTYESPVVRSALTVVMLTAQRPGNVVQMQWEELDFDVAEWHIPQERMKMEIEHTVPLSRQALEAIEAMRPYTGGVGYVFPPLAKQKTEHLHRDTLSLTLRENGFRGKHTPHRFRTTLRTVARERLGVHGDVLEAQLAHAKEDEVRATYDRAEFLDQRHDVMQEWADYLDALMIDDGGRTALSKRRGRTHTGGSR</sequence>
<dbReference type="InterPro" id="IPR011010">
    <property type="entry name" value="DNA_brk_join_enz"/>
</dbReference>
<evidence type="ECO:0000256" key="3">
    <source>
        <dbReference type="ARBA" id="ARBA00023125"/>
    </source>
</evidence>
<dbReference type="InterPro" id="IPR002104">
    <property type="entry name" value="Integrase_catalytic"/>
</dbReference>
<evidence type="ECO:0000256" key="4">
    <source>
        <dbReference type="ARBA" id="ARBA00023172"/>
    </source>
</evidence>
<evidence type="ECO:0000256" key="1">
    <source>
        <dbReference type="ARBA" id="ARBA00008857"/>
    </source>
</evidence>
<evidence type="ECO:0000313" key="7">
    <source>
        <dbReference type="EMBL" id="MDC8640721.1"/>
    </source>
</evidence>
<keyword evidence="4" id="KW-0233">DNA recombination</keyword>
<proteinExistence type="inferred from homology"/>
<dbReference type="GO" id="GO:0003677">
    <property type="term" value="F:DNA binding"/>
    <property type="evidence" value="ECO:0007669"/>
    <property type="project" value="UniProtKB-KW"/>
</dbReference>
<dbReference type="Gene3D" id="3.30.160.390">
    <property type="entry name" value="Integrase, DNA-binding domain"/>
    <property type="match status" value="1"/>
</dbReference>
<comment type="caution">
    <text evidence="7">The sequence shown here is derived from an EMBL/GenBank/DDBJ whole genome shotgun (WGS) entry which is preliminary data.</text>
</comment>
<dbReference type="Pfam" id="PF00589">
    <property type="entry name" value="Phage_integrase"/>
    <property type="match status" value="1"/>
</dbReference>
<dbReference type="InterPro" id="IPR038488">
    <property type="entry name" value="Integrase_DNA-bd_sf"/>
</dbReference>
<dbReference type="Gene3D" id="1.10.443.10">
    <property type="entry name" value="Intergrase catalytic core"/>
    <property type="match status" value="1"/>
</dbReference>
<protein>
    <submittedName>
        <fullName evidence="7">Tyrosine-type recombinase/integrase</fullName>
    </submittedName>
</protein>
<feature type="domain" description="Tyr recombinase" evidence="6">
    <location>
        <begin position="210"/>
        <end position="389"/>
    </location>
</feature>
<feature type="region of interest" description="Disordered" evidence="5">
    <location>
        <begin position="75"/>
        <end position="98"/>
    </location>
</feature>
<gene>
    <name evidence="7" type="ORF">NY667_23770</name>
</gene>
<accession>A0A9X4HA45</accession>
<evidence type="ECO:0000313" key="8">
    <source>
        <dbReference type="Proteomes" id="UP001140230"/>
    </source>
</evidence>
<dbReference type="InterPro" id="IPR050808">
    <property type="entry name" value="Phage_Integrase"/>
</dbReference>
<organism evidence="7 8">
    <name type="scientific">Xanthomonas hortorum pv. hederae</name>
    <dbReference type="NCBI Taxonomy" id="453603"/>
    <lineage>
        <taxon>Bacteria</taxon>
        <taxon>Pseudomonadati</taxon>
        <taxon>Pseudomonadota</taxon>
        <taxon>Gammaproteobacteria</taxon>
        <taxon>Lysobacterales</taxon>
        <taxon>Lysobacteraceae</taxon>
        <taxon>Xanthomonas</taxon>
    </lineage>
</organism>
<dbReference type="CDD" id="cd00801">
    <property type="entry name" value="INT_P4_C"/>
    <property type="match status" value="1"/>
</dbReference>
<dbReference type="InterPro" id="IPR010998">
    <property type="entry name" value="Integrase_recombinase_N"/>
</dbReference>
<dbReference type="SUPFAM" id="SSF56349">
    <property type="entry name" value="DNA breaking-rejoining enzymes"/>
    <property type="match status" value="1"/>
</dbReference>
<feature type="compositionally biased region" description="Basic and acidic residues" evidence="5">
    <location>
        <begin position="85"/>
        <end position="97"/>
    </location>
</feature>
<dbReference type="InterPro" id="IPR025166">
    <property type="entry name" value="Integrase_DNA_bind_dom"/>
</dbReference>
<dbReference type="InterPro" id="IPR053876">
    <property type="entry name" value="Phage_int_M"/>
</dbReference>
<dbReference type="Proteomes" id="UP001140230">
    <property type="component" value="Unassembled WGS sequence"/>
</dbReference>
<dbReference type="Pfam" id="PF22022">
    <property type="entry name" value="Phage_int_M"/>
    <property type="match status" value="1"/>
</dbReference>
<keyword evidence="2" id="KW-0229">DNA integration</keyword>
<reference evidence="7" key="2">
    <citation type="submission" date="2022-08" db="EMBL/GenBank/DDBJ databases">
        <authorList>
            <person name="Iruegas-Bocardo F."/>
            <person name="Weisberg A.J."/>
            <person name="Riutta E.R."/>
            <person name="Kilday K."/>
            <person name="Bonkowski J.C."/>
            <person name="Creswell T."/>
            <person name="Daughtrey M.L."/>
            <person name="Rane K."/>
            <person name="Grunwald N.J."/>
            <person name="Chang J.H."/>
            <person name="Putnam M.L."/>
        </authorList>
    </citation>
    <scope>NUCLEOTIDE SEQUENCE</scope>
    <source>
        <strain evidence="7">22-338</strain>
    </source>
</reference>
<dbReference type="GO" id="GO:0006310">
    <property type="term" value="P:DNA recombination"/>
    <property type="evidence" value="ECO:0007669"/>
    <property type="project" value="UniProtKB-KW"/>
</dbReference>
<comment type="similarity">
    <text evidence="1">Belongs to the 'phage' integrase family.</text>
</comment>
<dbReference type="EMBL" id="JANWTP010000166">
    <property type="protein sequence ID" value="MDC8640721.1"/>
    <property type="molecule type" value="Genomic_DNA"/>
</dbReference>
<keyword evidence="3" id="KW-0238">DNA-binding</keyword>
<dbReference type="Gene3D" id="1.10.150.130">
    <property type="match status" value="1"/>
</dbReference>
<reference evidence="7" key="1">
    <citation type="journal article" date="2022" name="Phytopathology">
        <title>Whole genome sequencing-based tracing of a 2022 introduction and outbreak of Xanthomonas hortorum pv. pelargonii.</title>
        <authorList>
            <person name="Iruegas Bocardo F."/>
            <person name="Weisberg A.J."/>
            <person name="Riutta E.R."/>
            <person name="Kilday K.B."/>
            <person name="Bonkowski J.C."/>
            <person name="Creswell T.C."/>
            <person name="Daughtrey M."/>
            <person name="Rane K.K."/>
            <person name="Grunwald N.J."/>
            <person name="Chang J.H."/>
            <person name="Putnam M."/>
        </authorList>
    </citation>
    <scope>NUCLEOTIDE SEQUENCE</scope>
    <source>
        <strain evidence="7">22-338</strain>
    </source>
</reference>
<evidence type="ECO:0000259" key="6">
    <source>
        <dbReference type="PROSITE" id="PS51898"/>
    </source>
</evidence>
<dbReference type="PANTHER" id="PTHR30629:SF2">
    <property type="entry name" value="PROPHAGE INTEGRASE INTS-RELATED"/>
    <property type="match status" value="1"/>
</dbReference>
<evidence type="ECO:0000256" key="5">
    <source>
        <dbReference type="SAM" id="MobiDB-lite"/>
    </source>
</evidence>
<dbReference type="InterPro" id="IPR013762">
    <property type="entry name" value="Integrase-like_cat_sf"/>
</dbReference>
<dbReference type="RefSeq" id="WP_104552398.1">
    <property type="nucleotide sequence ID" value="NZ_JAJTZX010000149.1"/>
</dbReference>
<dbReference type="PANTHER" id="PTHR30629">
    <property type="entry name" value="PROPHAGE INTEGRASE"/>
    <property type="match status" value="1"/>
</dbReference>